<protein>
    <submittedName>
        <fullName evidence="2">Uncharacterized protein</fullName>
    </submittedName>
</protein>
<name>A0A4Q2KAT8_9FIRM</name>
<dbReference type="OrthoDB" id="2164897at2"/>
<dbReference type="RefSeq" id="WP_129224718.1">
    <property type="nucleotide sequence ID" value="NZ_SDOZ01000002.1"/>
</dbReference>
<organism evidence="2 3">
    <name type="scientific">Candidatus Borkfalkia ceftriaxoniphila</name>
    <dbReference type="NCBI Taxonomy" id="2508949"/>
    <lineage>
        <taxon>Bacteria</taxon>
        <taxon>Bacillati</taxon>
        <taxon>Bacillota</taxon>
        <taxon>Clostridia</taxon>
        <taxon>Christensenellales</taxon>
        <taxon>Christensenellaceae</taxon>
        <taxon>Candidatus Borkfalkia</taxon>
    </lineage>
</organism>
<dbReference type="Proteomes" id="UP000291269">
    <property type="component" value="Unassembled WGS sequence"/>
</dbReference>
<dbReference type="InterPro" id="IPR046283">
    <property type="entry name" value="DUF6320"/>
</dbReference>
<feature type="transmembrane region" description="Helical" evidence="1">
    <location>
        <begin position="180"/>
        <end position="205"/>
    </location>
</feature>
<comment type="caution">
    <text evidence="2">The sequence shown here is derived from an EMBL/GenBank/DDBJ whole genome shotgun (WGS) entry which is preliminary data.</text>
</comment>
<feature type="transmembrane region" description="Helical" evidence="1">
    <location>
        <begin position="115"/>
        <end position="133"/>
    </location>
</feature>
<keyword evidence="1" id="KW-1133">Transmembrane helix</keyword>
<accession>A0A4Q2KAT8</accession>
<proteinExistence type="predicted"/>
<evidence type="ECO:0000313" key="2">
    <source>
        <dbReference type="EMBL" id="RXZ61748.1"/>
    </source>
</evidence>
<gene>
    <name evidence="2" type="ORF">ESZ91_04995</name>
</gene>
<keyword evidence="1" id="KW-0812">Transmembrane</keyword>
<keyword evidence="1" id="KW-0472">Membrane</keyword>
<feature type="transmembrane region" description="Helical" evidence="1">
    <location>
        <begin position="90"/>
        <end position="110"/>
    </location>
</feature>
<keyword evidence="3" id="KW-1185">Reference proteome</keyword>
<dbReference type="EMBL" id="SDOZ01000002">
    <property type="protein sequence ID" value="RXZ61748.1"/>
    <property type="molecule type" value="Genomic_DNA"/>
</dbReference>
<evidence type="ECO:0000313" key="3">
    <source>
        <dbReference type="Proteomes" id="UP000291269"/>
    </source>
</evidence>
<feature type="transmembrane region" description="Helical" evidence="1">
    <location>
        <begin position="211"/>
        <end position="229"/>
    </location>
</feature>
<dbReference type="Pfam" id="PF19845">
    <property type="entry name" value="DUF6320"/>
    <property type="match status" value="1"/>
</dbReference>
<evidence type="ECO:0000256" key="1">
    <source>
        <dbReference type="SAM" id="Phobius"/>
    </source>
</evidence>
<reference evidence="2 3" key="1">
    <citation type="journal article" date="2019" name="Gut">
        <title>Antibiotics-induced monodominance of a novel gut bacterial order.</title>
        <authorList>
            <person name="Hildebrand F."/>
            <person name="Moitinho-Silva L."/>
            <person name="Blasche S."/>
            <person name="Jahn M.T."/>
            <person name="Gossmann T.I."/>
            <person name="Heuerta-Cepas J."/>
            <person name="Hercog R."/>
            <person name="Luetge M."/>
            <person name="Bahram M."/>
            <person name="Pryszlak A."/>
            <person name="Alves R.J."/>
            <person name="Waszak S.M."/>
            <person name="Zhu A."/>
            <person name="Ye L."/>
            <person name="Costea P.I."/>
            <person name="Aalvink S."/>
            <person name="Belzer C."/>
            <person name="Forslund S.K."/>
            <person name="Sunagawa S."/>
            <person name="Hentschel U."/>
            <person name="Merten C."/>
            <person name="Patil K.R."/>
            <person name="Benes V."/>
            <person name="Bork P."/>
        </authorList>
    </citation>
    <scope>NUCLEOTIDE SEQUENCE [LARGE SCALE GENOMIC DNA]</scope>
    <source>
        <strain evidence="2 3">HDS1380</strain>
    </source>
</reference>
<sequence length="242" mass="27808">MKYCRQCRVFAHKDLTRCPLCGSYLVGAEKAESPPARYERESEPCVRFVPLDYQGDFFRHFLRKKSLLLTIAAILIAVLVNRLITPRQQWWGYVVIGGLAVYWCVLQTIYRRRRFYSLLAVCAYALSAALYLIDLTISFDLAGNASYFGISLQYAVPGLLFALLITCDVMSFVEKSGYKYYLVSLVLVSVVALVPEIVVLCLPVYRNWLTFPLFCFTLLNLFVVAVLYWKPLKSEMARKFHT</sequence>
<feature type="transmembrane region" description="Helical" evidence="1">
    <location>
        <begin position="67"/>
        <end position="84"/>
    </location>
</feature>
<feature type="transmembrane region" description="Helical" evidence="1">
    <location>
        <begin position="153"/>
        <end position="173"/>
    </location>
</feature>
<dbReference type="AlphaFoldDB" id="A0A4Q2KAT8"/>